<evidence type="ECO:0000313" key="1">
    <source>
        <dbReference type="EMBL" id="JAI07682.1"/>
    </source>
</evidence>
<name>A0A0E9XZ27_ANGAN</name>
<dbReference type="AlphaFoldDB" id="A0A0E9XZ27"/>
<accession>A0A0E9XZ27</accession>
<reference evidence="1" key="2">
    <citation type="journal article" date="2015" name="Fish Shellfish Immunol.">
        <title>Early steps in the European eel (Anguilla anguilla)-Vibrio vulnificus interaction in the gills: Role of the RtxA13 toxin.</title>
        <authorList>
            <person name="Callol A."/>
            <person name="Pajuelo D."/>
            <person name="Ebbesson L."/>
            <person name="Teles M."/>
            <person name="MacKenzie S."/>
            <person name="Amaro C."/>
        </authorList>
    </citation>
    <scope>NUCLEOTIDE SEQUENCE</scope>
</reference>
<reference evidence="1" key="1">
    <citation type="submission" date="2014-11" db="EMBL/GenBank/DDBJ databases">
        <authorList>
            <person name="Amaro Gonzalez C."/>
        </authorList>
    </citation>
    <scope>NUCLEOTIDE SEQUENCE</scope>
</reference>
<protein>
    <submittedName>
        <fullName evidence="1">Uncharacterized protein</fullName>
    </submittedName>
</protein>
<organism evidence="1">
    <name type="scientific">Anguilla anguilla</name>
    <name type="common">European freshwater eel</name>
    <name type="synonym">Muraena anguilla</name>
    <dbReference type="NCBI Taxonomy" id="7936"/>
    <lineage>
        <taxon>Eukaryota</taxon>
        <taxon>Metazoa</taxon>
        <taxon>Chordata</taxon>
        <taxon>Craniata</taxon>
        <taxon>Vertebrata</taxon>
        <taxon>Euteleostomi</taxon>
        <taxon>Actinopterygii</taxon>
        <taxon>Neopterygii</taxon>
        <taxon>Teleostei</taxon>
        <taxon>Anguilliformes</taxon>
        <taxon>Anguillidae</taxon>
        <taxon>Anguilla</taxon>
    </lineage>
</organism>
<dbReference type="EMBL" id="GBXM01000896">
    <property type="protein sequence ID" value="JAI07682.1"/>
    <property type="molecule type" value="Transcribed_RNA"/>
</dbReference>
<sequence>MHVNFRCMLRSQKAPNKVVDKLRKQRLLNLAQSNCRKSLISSKTSLWLLAEIKLKDLPPIHHAVSASWKPYSSQSCIHDNLIHGKFLFGKPKNGKHNTQKKILLVGSSSSTQE</sequence>
<proteinExistence type="predicted"/>